<dbReference type="Pfam" id="PF00909">
    <property type="entry name" value="Ammonium_transp"/>
    <property type="match status" value="1"/>
</dbReference>
<dbReference type="AlphaFoldDB" id="R4UWD8"/>
<accession>R4UWD8</accession>
<evidence type="ECO:0000256" key="5">
    <source>
        <dbReference type="ARBA" id="ARBA00023136"/>
    </source>
</evidence>
<evidence type="ECO:0000256" key="6">
    <source>
        <dbReference type="SAM" id="Phobius"/>
    </source>
</evidence>
<evidence type="ECO:0000259" key="7">
    <source>
        <dbReference type="Pfam" id="PF00909"/>
    </source>
</evidence>
<dbReference type="PANTHER" id="PTHR11730">
    <property type="entry name" value="AMMONIUM TRANSPORTER"/>
    <property type="match status" value="1"/>
</dbReference>
<sequence>MGWGVAAASILCLIASYITYSLIFSVRYHYLEFSVPAPLQYNEINAESVELSFLQMKAIICGITLVIGVGCFIGTVKLWQYLVVGVLFGASYYLAEWLINENEPLVNYVDPGGALIVHEFGAYWGMAVGFVLQEKRVFDADTTFTTHSIGWVWLSATLLFLLWPSFVCVAYSGLECMKAMAVCFFGGVGSAITAFLTEFLVKSLKGKKIDSVVFAYCCLGGLVGTSSSLFVVGKWGGFAIGCIAGICSVLSFNFIQKPIEKFFGFVDVMGVHNLHGICSWVSMISVVILLAADGYGK</sequence>
<reference evidence="8" key="1">
    <citation type="submission" date="2013-03" db="EMBL/GenBank/DDBJ databases">
        <title>Immune-Related transcriptome of Coptotermes formosanus Shiraki workers: the defense mechanism.</title>
        <authorList>
            <person name="Hussain A."/>
            <person name="Li Y.F."/>
            <person name="Wen S.Y."/>
        </authorList>
    </citation>
    <scope>NUCLEOTIDE SEQUENCE</scope>
</reference>
<evidence type="ECO:0000256" key="4">
    <source>
        <dbReference type="ARBA" id="ARBA00022989"/>
    </source>
</evidence>
<dbReference type="EMBL" id="KC740767">
    <property type="protein sequence ID" value="AGM32591.1"/>
    <property type="molecule type" value="mRNA"/>
</dbReference>
<keyword evidence="4 6" id="KW-1133">Transmembrane helix</keyword>
<keyword evidence="5 6" id="KW-0472">Membrane</keyword>
<feature type="non-terminal residue" evidence="8">
    <location>
        <position position="297"/>
    </location>
</feature>
<feature type="transmembrane region" description="Helical" evidence="6">
    <location>
        <begin position="238"/>
        <end position="255"/>
    </location>
</feature>
<dbReference type="Gene3D" id="1.10.3430.10">
    <property type="entry name" value="Ammonium transporter AmtB like domains"/>
    <property type="match status" value="1"/>
</dbReference>
<dbReference type="GO" id="GO:0005886">
    <property type="term" value="C:plasma membrane"/>
    <property type="evidence" value="ECO:0007669"/>
    <property type="project" value="InterPro"/>
</dbReference>
<evidence type="ECO:0000313" key="8">
    <source>
        <dbReference type="EMBL" id="AGM32591.1"/>
    </source>
</evidence>
<feature type="transmembrane region" description="Helical" evidence="6">
    <location>
        <begin position="51"/>
        <end position="73"/>
    </location>
</feature>
<evidence type="ECO:0000256" key="1">
    <source>
        <dbReference type="ARBA" id="ARBA00004141"/>
    </source>
</evidence>
<dbReference type="PRINTS" id="PR00342">
    <property type="entry name" value="RHESUSRHD"/>
</dbReference>
<dbReference type="InterPro" id="IPR002229">
    <property type="entry name" value="RhesusRHD"/>
</dbReference>
<dbReference type="GO" id="GO:0008519">
    <property type="term" value="F:ammonium channel activity"/>
    <property type="evidence" value="ECO:0007669"/>
    <property type="project" value="InterPro"/>
</dbReference>
<evidence type="ECO:0000256" key="2">
    <source>
        <dbReference type="ARBA" id="ARBA00011036"/>
    </source>
</evidence>
<feature type="transmembrane region" description="Helical" evidence="6">
    <location>
        <begin position="179"/>
        <end position="201"/>
    </location>
</feature>
<feature type="transmembrane region" description="Helical" evidence="6">
    <location>
        <begin position="78"/>
        <end position="95"/>
    </location>
</feature>
<comment type="subcellular location">
    <subcellularLocation>
        <location evidence="1">Membrane</location>
        <topology evidence="1">Multi-pass membrane protein</topology>
    </subcellularLocation>
</comment>
<evidence type="ECO:0000256" key="3">
    <source>
        <dbReference type="ARBA" id="ARBA00022692"/>
    </source>
</evidence>
<dbReference type="InterPro" id="IPR024041">
    <property type="entry name" value="NH4_transpt_AmtB-like_dom"/>
</dbReference>
<protein>
    <submittedName>
        <fullName evidence="8">Ammonium transporter family protein</fullName>
    </submittedName>
</protein>
<feature type="transmembrane region" description="Helical" evidence="6">
    <location>
        <begin position="115"/>
        <end position="132"/>
    </location>
</feature>
<comment type="similarity">
    <text evidence="2">Belongs to the ammonium transporter (TC 2.A.49) family. Rh subfamily.</text>
</comment>
<organism evidence="8">
    <name type="scientific">Coptotermes formosanus</name>
    <name type="common">Formosan subterranean termite</name>
    <dbReference type="NCBI Taxonomy" id="36987"/>
    <lineage>
        <taxon>Eukaryota</taxon>
        <taxon>Metazoa</taxon>
        <taxon>Ecdysozoa</taxon>
        <taxon>Arthropoda</taxon>
        <taxon>Hexapoda</taxon>
        <taxon>Insecta</taxon>
        <taxon>Pterygota</taxon>
        <taxon>Neoptera</taxon>
        <taxon>Polyneoptera</taxon>
        <taxon>Dictyoptera</taxon>
        <taxon>Blattodea</taxon>
        <taxon>Blattoidea</taxon>
        <taxon>Termitoidae</taxon>
        <taxon>Rhinotermitidae</taxon>
        <taxon>Coptotermes</taxon>
    </lineage>
</organism>
<keyword evidence="3 6" id="KW-0812">Transmembrane</keyword>
<dbReference type="InterPro" id="IPR029020">
    <property type="entry name" value="Ammonium/urea_transptr"/>
</dbReference>
<feature type="transmembrane region" description="Helical" evidence="6">
    <location>
        <begin position="262"/>
        <end position="292"/>
    </location>
</feature>
<feature type="transmembrane region" description="Helical" evidence="6">
    <location>
        <begin position="152"/>
        <end position="173"/>
    </location>
</feature>
<dbReference type="GO" id="GO:0097272">
    <property type="term" value="P:ammonium homeostasis"/>
    <property type="evidence" value="ECO:0007669"/>
    <property type="project" value="TreeGrafter"/>
</dbReference>
<feature type="domain" description="Ammonium transporter AmtB-like" evidence="7">
    <location>
        <begin position="9"/>
        <end position="292"/>
    </location>
</feature>
<feature type="transmembrane region" description="Helical" evidence="6">
    <location>
        <begin position="7"/>
        <end position="31"/>
    </location>
</feature>
<feature type="transmembrane region" description="Helical" evidence="6">
    <location>
        <begin position="213"/>
        <end position="232"/>
    </location>
</feature>
<dbReference type="SUPFAM" id="SSF111352">
    <property type="entry name" value="Ammonium transporter"/>
    <property type="match status" value="1"/>
</dbReference>
<dbReference type="PANTHER" id="PTHR11730:SF60">
    <property type="entry name" value="RH50, ISOFORM D"/>
    <property type="match status" value="1"/>
</dbReference>
<name>R4UWD8_COPFO</name>
<proteinExistence type="evidence at transcript level"/>